<name>A0ABQ8VX57_9AGAR</name>
<evidence type="ECO:0000313" key="1">
    <source>
        <dbReference type="EMBL" id="KAJ4500977.1"/>
    </source>
</evidence>
<gene>
    <name evidence="1" type="ORF">C8R41DRAFT_278849</name>
</gene>
<reference evidence="1" key="1">
    <citation type="submission" date="2022-08" db="EMBL/GenBank/DDBJ databases">
        <title>A Global Phylogenomic Analysis of the Shiitake Genus Lentinula.</title>
        <authorList>
            <consortium name="DOE Joint Genome Institute"/>
            <person name="Sierra-Patev S."/>
            <person name="Min B."/>
            <person name="Naranjo-Ortiz M."/>
            <person name="Looney B."/>
            <person name="Konkel Z."/>
            <person name="Slot J.C."/>
            <person name="Sakamoto Y."/>
            <person name="Steenwyk J.L."/>
            <person name="Rokas A."/>
            <person name="Carro J."/>
            <person name="Camarero S."/>
            <person name="Ferreira P."/>
            <person name="Molpeceres G."/>
            <person name="Ruiz-Duenas F.J."/>
            <person name="Serrano A."/>
            <person name="Henrissat B."/>
            <person name="Drula E."/>
            <person name="Hughes K.W."/>
            <person name="Mata J.L."/>
            <person name="Ishikawa N.K."/>
            <person name="Vargas-Isla R."/>
            <person name="Ushijima S."/>
            <person name="Smith C.A."/>
            <person name="Ahrendt S."/>
            <person name="Andreopoulos W."/>
            <person name="He G."/>
            <person name="Labutti K."/>
            <person name="Lipzen A."/>
            <person name="Ng V."/>
            <person name="Riley R."/>
            <person name="Sandor L."/>
            <person name="Barry K."/>
            <person name="Martinez A.T."/>
            <person name="Xiao Y."/>
            <person name="Gibbons J.G."/>
            <person name="Terashima K."/>
            <person name="Grigoriev I.V."/>
            <person name="Hibbett D.S."/>
        </authorList>
    </citation>
    <scope>NUCLEOTIDE SEQUENCE</scope>
    <source>
        <strain evidence="1">RHP3577 ss4</strain>
    </source>
</reference>
<dbReference type="EMBL" id="JANVFT010000003">
    <property type="protein sequence ID" value="KAJ4500977.1"/>
    <property type="molecule type" value="Genomic_DNA"/>
</dbReference>
<evidence type="ECO:0000313" key="2">
    <source>
        <dbReference type="Proteomes" id="UP001150217"/>
    </source>
</evidence>
<accession>A0ABQ8VX57</accession>
<comment type="caution">
    <text evidence="1">The sequence shown here is derived from an EMBL/GenBank/DDBJ whole genome shotgun (WGS) entry which is preliminary data.</text>
</comment>
<keyword evidence="2" id="KW-1185">Reference proteome</keyword>
<proteinExistence type="predicted"/>
<protein>
    <submittedName>
        <fullName evidence="1">Uncharacterized protein</fullName>
    </submittedName>
</protein>
<dbReference type="Proteomes" id="UP001150217">
    <property type="component" value="Unassembled WGS sequence"/>
</dbReference>
<organism evidence="1 2">
    <name type="scientific">Lentinula lateritia</name>
    <dbReference type="NCBI Taxonomy" id="40482"/>
    <lineage>
        <taxon>Eukaryota</taxon>
        <taxon>Fungi</taxon>
        <taxon>Dikarya</taxon>
        <taxon>Basidiomycota</taxon>
        <taxon>Agaricomycotina</taxon>
        <taxon>Agaricomycetes</taxon>
        <taxon>Agaricomycetidae</taxon>
        <taxon>Agaricales</taxon>
        <taxon>Marasmiineae</taxon>
        <taxon>Omphalotaceae</taxon>
        <taxon>Lentinula</taxon>
    </lineage>
</organism>
<sequence length="90" mass="10481">MLSPRLFTPFPRFQFPRPSVLSISPGSLLPCRARLYTVDTAVNNEEPSPLRGHGGVIRREPYWYKIPIWKDVTETEFLDYSWQVKSAEQI</sequence>